<gene>
    <name evidence="1" type="ORF">EIP91_010240</name>
</gene>
<reference evidence="1 2" key="1">
    <citation type="submission" date="2018-11" db="EMBL/GenBank/DDBJ databases">
        <title>Genome assembly of Steccherinum ochraceum LE-BIN_3174, the white-rot fungus of the Steccherinaceae family (The Residual Polyporoid clade, Polyporales, Basidiomycota).</title>
        <authorList>
            <person name="Fedorova T.V."/>
            <person name="Glazunova O.A."/>
            <person name="Landesman E.O."/>
            <person name="Moiseenko K.V."/>
            <person name="Psurtseva N.V."/>
            <person name="Savinova O.S."/>
            <person name="Shakhova N.V."/>
            <person name="Tyazhelova T.V."/>
            <person name="Vasina D.V."/>
        </authorList>
    </citation>
    <scope>NUCLEOTIDE SEQUENCE [LARGE SCALE GENOMIC DNA]</scope>
    <source>
        <strain evidence="1 2">LE-BIN_3174</strain>
    </source>
</reference>
<evidence type="ECO:0000313" key="1">
    <source>
        <dbReference type="EMBL" id="TCD60387.1"/>
    </source>
</evidence>
<evidence type="ECO:0000313" key="2">
    <source>
        <dbReference type="Proteomes" id="UP000292702"/>
    </source>
</evidence>
<evidence type="ECO:0008006" key="3">
    <source>
        <dbReference type="Google" id="ProtNLM"/>
    </source>
</evidence>
<keyword evidence="2" id="KW-1185">Reference proteome</keyword>
<protein>
    <recommendedName>
        <fullName evidence="3">F-box domain-containing protein</fullName>
    </recommendedName>
</protein>
<organism evidence="1 2">
    <name type="scientific">Steccherinum ochraceum</name>
    <dbReference type="NCBI Taxonomy" id="92696"/>
    <lineage>
        <taxon>Eukaryota</taxon>
        <taxon>Fungi</taxon>
        <taxon>Dikarya</taxon>
        <taxon>Basidiomycota</taxon>
        <taxon>Agaricomycotina</taxon>
        <taxon>Agaricomycetes</taxon>
        <taxon>Polyporales</taxon>
        <taxon>Steccherinaceae</taxon>
        <taxon>Steccherinum</taxon>
    </lineage>
</organism>
<sequence>MAVAGRSLTIIPPELLEEIFFFACTDAGQTGCSINLVCKQFRKHCIRTGVDIRQVYLCGPKALECFYCILVLRELEGRKVVSLCMHADQARPGKYLNGQEQAQCDASMVNILRAISPDHLRLLYLKWPHSWSPHPMLPTTFPSLSELYVSGADISSSLQSGRALNLKILHIAHPARLTLDFGSFLAAVCPGITHLHLRSTGIQCMEDDPIFLFMHSYRASQKSLRSVTRTYTSNFLSPRTLIGGSAYAIPPEPLPLLSLRQLVISFPPLYVGGRGCGNGRKADREKVGLYWHVATGGKGIYHSDCTMVDGLEVEKSGRFNQVLRGDAGGRRLIVFPASEDIPYHQLDGHRAKERATLKAEWLDRGTGVQSIARHWSGL</sequence>
<dbReference type="Proteomes" id="UP000292702">
    <property type="component" value="Unassembled WGS sequence"/>
</dbReference>
<proteinExistence type="predicted"/>
<dbReference type="OrthoDB" id="2748701at2759"/>
<comment type="caution">
    <text evidence="1">The sequence shown here is derived from an EMBL/GenBank/DDBJ whole genome shotgun (WGS) entry which is preliminary data.</text>
</comment>
<dbReference type="SUPFAM" id="SSF52047">
    <property type="entry name" value="RNI-like"/>
    <property type="match status" value="1"/>
</dbReference>
<name>A0A4V2MUY9_9APHY</name>
<accession>A0A4V2MUY9</accession>
<dbReference type="EMBL" id="RWJN01000605">
    <property type="protein sequence ID" value="TCD60387.1"/>
    <property type="molecule type" value="Genomic_DNA"/>
</dbReference>
<dbReference type="AlphaFoldDB" id="A0A4V2MUY9"/>